<organism evidence="1 2">
    <name type="scientific">Acorus calamus</name>
    <name type="common">Sweet flag</name>
    <dbReference type="NCBI Taxonomy" id="4465"/>
    <lineage>
        <taxon>Eukaryota</taxon>
        <taxon>Viridiplantae</taxon>
        <taxon>Streptophyta</taxon>
        <taxon>Embryophyta</taxon>
        <taxon>Tracheophyta</taxon>
        <taxon>Spermatophyta</taxon>
        <taxon>Magnoliopsida</taxon>
        <taxon>Liliopsida</taxon>
        <taxon>Acoraceae</taxon>
        <taxon>Acorus</taxon>
    </lineage>
</organism>
<dbReference type="Proteomes" id="UP001180020">
    <property type="component" value="Unassembled WGS sequence"/>
</dbReference>
<keyword evidence="2" id="KW-1185">Reference proteome</keyword>
<dbReference type="EMBL" id="JAUJYO010000004">
    <property type="protein sequence ID" value="KAK1319543.1"/>
    <property type="molecule type" value="Genomic_DNA"/>
</dbReference>
<reference evidence="1" key="2">
    <citation type="submission" date="2023-06" db="EMBL/GenBank/DDBJ databases">
        <authorList>
            <person name="Ma L."/>
            <person name="Liu K.-W."/>
            <person name="Li Z."/>
            <person name="Hsiao Y.-Y."/>
            <person name="Qi Y."/>
            <person name="Fu T."/>
            <person name="Tang G."/>
            <person name="Zhang D."/>
            <person name="Sun W.-H."/>
            <person name="Liu D.-K."/>
            <person name="Li Y."/>
            <person name="Chen G.-Z."/>
            <person name="Liu X.-D."/>
            <person name="Liao X.-Y."/>
            <person name="Jiang Y.-T."/>
            <person name="Yu X."/>
            <person name="Hao Y."/>
            <person name="Huang J."/>
            <person name="Zhao X.-W."/>
            <person name="Ke S."/>
            <person name="Chen Y.-Y."/>
            <person name="Wu W.-L."/>
            <person name="Hsu J.-L."/>
            <person name="Lin Y.-F."/>
            <person name="Huang M.-D."/>
            <person name="Li C.-Y."/>
            <person name="Huang L."/>
            <person name="Wang Z.-W."/>
            <person name="Zhao X."/>
            <person name="Zhong W.-Y."/>
            <person name="Peng D.-H."/>
            <person name="Ahmad S."/>
            <person name="Lan S."/>
            <person name="Zhang J.-S."/>
            <person name="Tsai W.-C."/>
            <person name="Van De Peer Y."/>
            <person name="Liu Z.-J."/>
        </authorList>
    </citation>
    <scope>NUCLEOTIDE SEQUENCE</scope>
    <source>
        <strain evidence="1">CP</strain>
        <tissue evidence="1">Leaves</tissue>
    </source>
</reference>
<proteinExistence type="predicted"/>
<gene>
    <name evidence="1" type="ORF">QJS10_CPB04g00612</name>
</gene>
<protein>
    <submittedName>
        <fullName evidence="1">Uncharacterized protein</fullName>
    </submittedName>
</protein>
<evidence type="ECO:0000313" key="1">
    <source>
        <dbReference type="EMBL" id="KAK1319543.1"/>
    </source>
</evidence>
<reference evidence="1" key="1">
    <citation type="journal article" date="2023" name="Nat. Commun.">
        <title>Diploid and tetraploid genomes of Acorus and the evolution of monocots.</title>
        <authorList>
            <person name="Ma L."/>
            <person name="Liu K.W."/>
            <person name="Li Z."/>
            <person name="Hsiao Y.Y."/>
            <person name="Qi Y."/>
            <person name="Fu T."/>
            <person name="Tang G.D."/>
            <person name="Zhang D."/>
            <person name="Sun W.H."/>
            <person name="Liu D.K."/>
            <person name="Li Y."/>
            <person name="Chen G.Z."/>
            <person name="Liu X.D."/>
            <person name="Liao X.Y."/>
            <person name="Jiang Y.T."/>
            <person name="Yu X."/>
            <person name="Hao Y."/>
            <person name="Huang J."/>
            <person name="Zhao X.W."/>
            <person name="Ke S."/>
            <person name="Chen Y.Y."/>
            <person name="Wu W.L."/>
            <person name="Hsu J.L."/>
            <person name="Lin Y.F."/>
            <person name="Huang M.D."/>
            <person name="Li C.Y."/>
            <person name="Huang L."/>
            <person name="Wang Z.W."/>
            <person name="Zhao X."/>
            <person name="Zhong W.Y."/>
            <person name="Peng D.H."/>
            <person name="Ahmad S."/>
            <person name="Lan S."/>
            <person name="Zhang J.S."/>
            <person name="Tsai W.C."/>
            <person name="Van de Peer Y."/>
            <person name="Liu Z.J."/>
        </authorList>
    </citation>
    <scope>NUCLEOTIDE SEQUENCE</scope>
    <source>
        <strain evidence="1">CP</strain>
    </source>
</reference>
<accession>A0AAV9F0Z8</accession>
<comment type="caution">
    <text evidence="1">The sequence shown here is derived from an EMBL/GenBank/DDBJ whole genome shotgun (WGS) entry which is preliminary data.</text>
</comment>
<sequence>MGFGRNTSGFQSKLSDSQTELVFWGRTQTSQAVKELKEETQVGVRRRKLTGFLTKWALKRSATDERNLLRQPLEDL</sequence>
<dbReference type="AlphaFoldDB" id="A0AAV9F0Z8"/>
<name>A0AAV9F0Z8_ACOCL</name>
<evidence type="ECO:0000313" key="2">
    <source>
        <dbReference type="Proteomes" id="UP001180020"/>
    </source>
</evidence>